<name>A0A915PFI2_9BILA</name>
<proteinExistence type="predicted"/>
<accession>A0A915PFI2</accession>
<reference evidence="2" key="1">
    <citation type="submission" date="2022-11" db="UniProtKB">
        <authorList>
            <consortium name="WormBaseParasite"/>
        </authorList>
    </citation>
    <scope>IDENTIFICATION</scope>
</reference>
<keyword evidence="1" id="KW-1185">Reference proteome</keyword>
<organism evidence="1 2">
    <name type="scientific">Setaria digitata</name>
    <dbReference type="NCBI Taxonomy" id="48799"/>
    <lineage>
        <taxon>Eukaryota</taxon>
        <taxon>Metazoa</taxon>
        <taxon>Ecdysozoa</taxon>
        <taxon>Nematoda</taxon>
        <taxon>Chromadorea</taxon>
        <taxon>Rhabditida</taxon>
        <taxon>Spirurina</taxon>
        <taxon>Spiruromorpha</taxon>
        <taxon>Filarioidea</taxon>
        <taxon>Setariidae</taxon>
        <taxon>Setaria</taxon>
    </lineage>
</organism>
<dbReference type="AlphaFoldDB" id="A0A915PFI2"/>
<evidence type="ECO:0000313" key="2">
    <source>
        <dbReference type="WBParaSite" id="sdigi.contig14.g1438.t1"/>
    </source>
</evidence>
<protein>
    <submittedName>
        <fullName evidence="2">Uncharacterized protein</fullName>
    </submittedName>
</protein>
<evidence type="ECO:0000313" key="1">
    <source>
        <dbReference type="Proteomes" id="UP000887581"/>
    </source>
</evidence>
<dbReference type="WBParaSite" id="sdigi.contig14.g1438.t1">
    <property type="protein sequence ID" value="sdigi.contig14.g1438.t1"/>
    <property type="gene ID" value="sdigi.contig14.g1438"/>
</dbReference>
<dbReference type="Proteomes" id="UP000887581">
    <property type="component" value="Unplaced"/>
</dbReference>
<sequence length="244" mass="26331">MTEFAEGCFMDPRYNTYERSTKPLPVCICKGDYCNTQERIENIWLEQKIYEFHDPEDCDNQMIKEKSATTAGTVTSASTVPLTTAVSSLSTVTSETRAVSANISDSTQPESSASLETQAYTKQESLLVTTAKSELAVTEVEAERTTINSSILRSSFPDVPNDLFTAPGKADDTTIISNYLTTATIITHPNNDTVVAGTNNTTDTVESATSMNDTVTTVTTAATITTVIMTINANTTVNTTEIAN</sequence>